<comment type="similarity">
    <text evidence="2 7">Belongs to the precorrin methyltransferase family.</text>
</comment>
<dbReference type="Proteomes" id="UP000189670">
    <property type="component" value="Unassembled WGS sequence"/>
</dbReference>
<dbReference type="InterPro" id="IPR035996">
    <property type="entry name" value="4pyrrol_Methylase_sf"/>
</dbReference>
<evidence type="ECO:0000256" key="3">
    <source>
        <dbReference type="ARBA" id="ARBA00022573"/>
    </source>
</evidence>
<dbReference type="InterPro" id="IPR003043">
    <property type="entry name" value="Uropor_MeTrfase_CS"/>
</dbReference>
<dbReference type="EMBL" id="ATBP01000699">
    <property type="protein sequence ID" value="ETR69239.1"/>
    <property type="molecule type" value="Genomic_DNA"/>
</dbReference>
<dbReference type="GO" id="GO:0032259">
    <property type="term" value="P:methylation"/>
    <property type="evidence" value="ECO:0007669"/>
    <property type="project" value="UniProtKB-KW"/>
</dbReference>
<dbReference type="InterPro" id="IPR014776">
    <property type="entry name" value="4pyrrole_Mease_sub2"/>
</dbReference>
<dbReference type="InterPro" id="IPR000878">
    <property type="entry name" value="4pyrrol_Mease"/>
</dbReference>
<dbReference type="GO" id="GO:0009236">
    <property type="term" value="P:cobalamin biosynthetic process"/>
    <property type="evidence" value="ECO:0007669"/>
    <property type="project" value="UniProtKB-UniPathway"/>
</dbReference>
<evidence type="ECO:0000256" key="4">
    <source>
        <dbReference type="ARBA" id="ARBA00022603"/>
    </source>
</evidence>
<sequence length="258" mass="28453">MKSKTNENSVIFIGAGPGDPDLITVKGQKALQQADFVIYAGSLVPDSLLVWAKNAEAVNSAYLSLGEIIDLIQKAVNDGKKVVRLHTGDPSLYGAIYEQMAELDKRDISYTVIPGVTAAFAAAASMKIEYTLPEISQTLILTRITGRTKVPESERLDKLVAHNSSMAIYLSIGQIEAVQKILSDQYGDSFICVIAVKVSQPEEKLFYIKVKDLTDTVQNESIKSQALIIVSPSFQSLQKEIKYKSKLYDKAFKHEYRA</sequence>
<dbReference type="InterPro" id="IPR006362">
    <property type="entry name" value="Cbl_synth_CobM/CibF"/>
</dbReference>
<comment type="pathway">
    <text evidence="1">Cofactor biosynthesis; adenosylcobalamin biosynthesis.</text>
</comment>
<dbReference type="AlphaFoldDB" id="A0A1V1P2W8"/>
<evidence type="ECO:0000256" key="2">
    <source>
        <dbReference type="ARBA" id="ARBA00005879"/>
    </source>
</evidence>
<keyword evidence="5 7" id="KW-0808">Transferase</keyword>
<keyword evidence="3" id="KW-0169">Cobalamin biosynthesis</keyword>
<dbReference type="PROSITE" id="PS00839">
    <property type="entry name" value="SUMT_1"/>
    <property type="match status" value="1"/>
</dbReference>
<dbReference type="SUPFAM" id="SSF53790">
    <property type="entry name" value="Tetrapyrrole methylase"/>
    <property type="match status" value="1"/>
</dbReference>
<accession>A0A1V1P2W8</accession>
<dbReference type="Gene3D" id="3.30.950.10">
    <property type="entry name" value="Methyltransferase, Cobalt-precorrin-4 Transmethylase, Domain 2"/>
    <property type="match status" value="1"/>
</dbReference>
<dbReference type="PROSITE" id="PS00840">
    <property type="entry name" value="SUMT_2"/>
    <property type="match status" value="1"/>
</dbReference>
<evidence type="ECO:0000259" key="8">
    <source>
        <dbReference type="Pfam" id="PF00590"/>
    </source>
</evidence>
<protein>
    <submittedName>
        <fullName evidence="9">Precorrin-4 C11-methyltransferase</fullName>
    </submittedName>
</protein>
<evidence type="ECO:0000256" key="6">
    <source>
        <dbReference type="ARBA" id="ARBA00022691"/>
    </source>
</evidence>
<evidence type="ECO:0000313" key="10">
    <source>
        <dbReference type="Proteomes" id="UP000189670"/>
    </source>
</evidence>
<organism evidence="9 10">
    <name type="scientific">Candidatus Magnetoglobus multicellularis str. Araruama</name>
    <dbReference type="NCBI Taxonomy" id="890399"/>
    <lineage>
        <taxon>Bacteria</taxon>
        <taxon>Pseudomonadati</taxon>
        <taxon>Thermodesulfobacteriota</taxon>
        <taxon>Desulfobacteria</taxon>
        <taxon>Desulfobacterales</taxon>
        <taxon>Desulfobacteraceae</taxon>
        <taxon>Candidatus Magnetoglobus</taxon>
    </lineage>
</organism>
<dbReference type="InterPro" id="IPR014777">
    <property type="entry name" value="4pyrrole_Mease_sub1"/>
</dbReference>
<gene>
    <name evidence="9" type="ORF">OMM_04059</name>
</gene>
<name>A0A1V1P2W8_9BACT</name>
<dbReference type="Pfam" id="PF00590">
    <property type="entry name" value="TP_methylase"/>
    <property type="match status" value="1"/>
</dbReference>
<keyword evidence="4 7" id="KW-0489">Methyltransferase</keyword>
<dbReference type="GO" id="GO:0046026">
    <property type="term" value="F:precorrin-4 C11-methyltransferase activity"/>
    <property type="evidence" value="ECO:0007669"/>
    <property type="project" value="InterPro"/>
</dbReference>
<keyword evidence="6" id="KW-0949">S-adenosyl-L-methionine</keyword>
<dbReference type="NCBIfam" id="TIGR01465">
    <property type="entry name" value="cobM_cbiF"/>
    <property type="match status" value="1"/>
</dbReference>
<dbReference type="PANTHER" id="PTHR45790:SF4">
    <property type="entry name" value="COBALT-PRECORRIN-4 C(11)-METHYLTRANSFERASE"/>
    <property type="match status" value="1"/>
</dbReference>
<dbReference type="PANTHER" id="PTHR45790">
    <property type="entry name" value="SIROHEME SYNTHASE-RELATED"/>
    <property type="match status" value="1"/>
</dbReference>
<proteinExistence type="inferred from homology"/>
<comment type="caution">
    <text evidence="9">The sequence shown here is derived from an EMBL/GenBank/DDBJ whole genome shotgun (WGS) entry which is preliminary data.</text>
</comment>
<evidence type="ECO:0000256" key="7">
    <source>
        <dbReference type="RuleBase" id="RU003960"/>
    </source>
</evidence>
<evidence type="ECO:0000313" key="9">
    <source>
        <dbReference type="EMBL" id="ETR69239.1"/>
    </source>
</evidence>
<dbReference type="Gene3D" id="3.40.1010.10">
    <property type="entry name" value="Cobalt-precorrin-4 Transmethylase, Domain 1"/>
    <property type="match status" value="1"/>
</dbReference>
<dbReference type="InterPro" id="IPR050161">
    <property type="entry name" value="Siro_Cobalamin_biosynth"/>
</dbReference>
<dbReference type="CDD" id="cd11641">
    <property type="entry name" value="Precorrin-4_C11-MT"/>
    <property type="match status" value="1"/>
</dbReference>
<reference evidence="10" key="1">
    <citation type="submission" date="2012-11" db="EMBL/GenBank/DDBJ databases">
        <authorList>
            <person name="Lucero-Rivera Y.E."/>
            <person name="Tovar-Ramirez D."/>
        </authorList>
    </citation>
    <scope>NUCLEOTIDE SEQUENCE [LARGE SCALE GENOMIC DNA]</scope>
    <source>
        <strain evidence="10">Araruama</strain>
    </source>
</reference>
<feature type="domain" description="Tetrapyrrole methylase" evidence="8">
    <location>
        <begin position="10"/>
        <end position="213"/>
    </location>
</feature>
<dbReference type="UniPathway" id="UPA00148"/>
<evidence type="ECO:0000256" key="5">
    <source>
        <dbReference type="ARBA" id="ARBA00022679"/>
    </source>
</evidence>
<evidence type="ECO:0000256" key="1">
    <source>
        <dbReference type="ARBA" id="ARBA00004953"/>
    </source>
</evidence>